<accession>D2UGK5</accession>
<dbReference type="STRING" id="380358.XALC_3039"/>
<dbReference type="SUPFAM" id="SSF46689">
    <property type="entry name" value="Homeodomain-like"/>
    <property type="match status" value="1"/>
</dbReference>
<dbReference type="InterPro" id="IPR003313">
    <property type="entry name" value="AraC-bd"/>
</dbReference>
<keyword evidence="1" id="KW-0805">Transcription regulation</keyword>
<reference evidence="6 7" key="1">
    <citation type="journal article" date="2009" name="BMC Genomics">
        <title>The complete genome sequence of Xanthomonas albilineans provides new insights into the reductive genome evolution of the xylem-limited Xanthomonadaceae.</title>
        <authorList>
            <person name="Pieretti I."/>
            <person name="Royer M."/>
            <person name="Barbe V."/>
            <person name="Carrere S."/>
            <person name="Koebnik R."/>
            <person name="Cociancich S."/>
            <person name="Couloux A."/>
            <person name="Darrasse A."/>
            <person name="Gouzy J."/>
            <person name="Jacques M.A."/>
            <person name="Lauber E."/>
            <person name="Manceau C."/>
            <person name="Mangenot S."/>
            <person name="Poussier S."/>
            <person name="Segurens B."/>
            <person name="Szurek B."/>
            <person name="Verdier V."/>
            <person name="Arlat M."/>
            <person name="Rott P."/>
        </authorList>
    </citation>
    <scope>NUCLEOTIDE SEQUENCE [LARGE SCALE GENOMIC DNA]</scope>
    <source>
        <strain evidence="7">GPE PC73 / CFBP 7063</strain>
    </source>
</reference>
<keyword evidence="3" id="KW-0010">Activator</keyword>
<dbReference type="Gene3D" id="1.10.10.60">
    <property type="entry name" value="Homeodomain-like"/>
    <property type="match status" value="1"/>
</dbReference>
<evidence type="ECO:0000256" key="3">
    <source>
        <dbReference type="ARBA" id="ARBA00023159"/>
    </source>
</evidence>
<dbReference type="InterPro" id="IPR037923">
    <property type="entry name" value="HTH-like"/>
</dbReference>
<dbReference type="KEGG" id="xal:XALC_3039"/>
<organism evidence="6 7">
    <name type="scientific">Xanthomonas albilineans (strain GPE PC73 / CFBP 7063)</name>
    <dbReference type="NCBI Taxonomy" id="380358"/>
    <lineage>
        <taxon>Bacteria</taxon>
        <taxon>Pseudomonadati</taxon>
        <taxon>Pseudomonadota</taxon>
        <taxon>Gammaproteobacteria</taxon>
        <taxon>Lysobacterales</taxon>
        <taxon>Lysobacteraceae</taxon>
        <taxon>Xanthomonas</taxon>
    </lineage>
</organism>
<dbReference type="SUPFAM" id="SSF51215">
    <property type="entry name" value="Regulatory protein AraC"/>
    <property type="match status" value="1"/>
</dbReference>
<dbReference type="PANTHER" id="PTHR43280:SF32">
    <property type="entry name" value="TRANSCRIPTIONAL REGULATORY PROTEIN"/>
    <property type="match status" value="1"/>
</dbReference>
<dbReference type="Pfam" id="PF02311">
    <property type="entry name" value="AraC_binding"/>
    <property type="match status" value="1"/>
</dbReference>
<feature type="domain" description="HTH araC/xylS-type" evidence="5">
    <location>
        <begin position="207"/>
        <end position="305"/>
    </location>
</feature>
<dbReference type="GO" id="GO:0003700">
    <property type="term" value="F:DNA-binding transcription factor activity"/>
    <property type="evidence" value="ECO:0007669"/>
    <property type="project" value="InterPro"/>
</dbReference>
<protein>
    <submittedName>
        <fullName evidence="6">Putative transcriptional regulator pobr, arac family protein</fullName>
    </submittedName>
</protein>
<gene>
    <name evidence="6" type="primary">pobR</name>
    <name evidence="6" type="ordered locus">XALc_3039</name>
</gene>
<evidence type="ECO:0000256" key="4">
    <source>
        <dbReference type="ARBA" id="ARBA00023163"/>
    </source>
</evidence>
<evidence type="ECO:0000259" key="5">
    <source>
        <dbReference type="PROSITE" id="PS01124"/>
    </source>
</evidence>
<dbReference type="Pfam" id="PF12833">
    <property type="entry name" value="HTH_18"/>
    <property type="match status" value="1"/>
</dbReference>
<dbReference type="SMART" id="SM00342">
    <property type="entry name" value="HTH_ARAC"/>
    <property type="match status" value="1"/>
</dbReference>
<dbReference type="AlphaFoldDB" id="D2UGK5"/>
<name>D2UGK5_XANAP</name>
<evidence type="ECO:0000313" key="7">
    <source>
        <dbReference type="Proteomes" id="UP000001890"/>
    </source>
</evidence>
<dbReference type="PROSITE" id="PS01124">
    <property type="entry name" value="HTH_ARAC_FAMILY_2"/>
    <property type="match status" value="1"/>
</dbReference>
<keyword evidence="4" id="KW-0804">Transcription</keyword>
<dbReference type="GO" id="GO:0043565">
    <property type="term" value="F:sequence-specific DNA binding"/>
    <property type="evidence" value="ECO:0007669"/>
    <property type="project" value="InterPro"/>
</dbReference>
<evidence type="ECO:0000256" key="1">
    <source>
        <dbReference type="ARBA" id="ARBA00023015"/>
    </source>
</evidence>
<dbReference type="eggNOG" id="COG2207">
    <property type="taxonomic scope" value="Bacteria"/>
</dbReference>
<keyword evidence="7" id="KW-1185">Reference proteome</keyword>
<dbReference type="InterPro" id="IPR020449">
    <property type="entry name" value="Tscrpt_reg_AraC-type_HTH"/>
</dbReference>
<evidence type="ECO:0000256" key="2">
    <source>
        <dbReference type="ARBA" id="ARBA00023125"/>
    </source>
</evidence>
<dbReference type="InterPro" id="IPR018060">
    <property type="entry name" value="HTH_AraC"/>
</dbReference>
<dbReference type="InterPro" id="IPR009057">
    <property type="entry name" value="Homeodomain-like_sf"/>
</dbReference>
<dbReference type="EMBL" id="FP565176">
    <property type="protein sequence ID" value="CBA17516.1"/>
    <property type="molecule type" value="Genomic_DNA"/>
</dbReference>
<evidence type="ECO:0000313" key="6">
    <source>
        <dbReference type="EMBL" id="CBA17516.1"/>
    </source>
</evidence>
<dbReference type="PRINTS" id="PR00032">
    <property type="entry name" value="HTHARAC"/>
</dbReference>
<dbReference type="PANTHER" id="PTHR43280">
    <property type="entry name" value="ARAC-FAMILY TRANSCRIPTIONAL REGULATOR"/>
    <property type="match status" value="1"/>
</dbReference>
<sequence>MDHRDQFLYFPTMPRTVTSPAPAVPAFRLYGETDDRETPDLLHWESIAARSHLHDWHIRPHRHDDLLQLLYLQRGSAEVHLDGTPQRLCGPCLLLLPPLCVHGFRFQRNVRGHIVTLSAPLWQHLAAQWPSLDETLAQPLCLVAGEQHAMLDACFAAIATEYPQHRPGREPMLQALATQALLWASRGALTHAHTETHDADRGARHVRAYAALIDAHYREHWPLSRYADRLGLSSSHLNALCRRLTGASALQLLQRRIILEARRSLVYTTMTVQQIAAMLGYADAAYFSRCFSRHAGCSPVQFRQRTQQKQGM</sequence>
<keyword evidence="2" id="KW-0238">DNA-binding</keyword>
<dbReference type="Proteomes" id="UP000001890">
    <property type="component" value="Chromosome"/>
</dbReference>
<proteinExistence type="predicted"/>